<dbReference type="Proteomes" id="UP000231658">
    <property type="component" value="Unassembled WGS sequence"/>
</dbReference>
<feature type="compositionally biased region" description="Polar residues" evidence="1">
    <location>
        <begin position="41"/>
        <end position="51"/>
    </location>
</feature>
<organism evidence="2 3">
    <name type="scientific">Candidatus Terasakiella magnetica</name>
    <dbReference type="NCBI Taxonomy" id="1867952"/>
    <lineage>
        <taxon>Bacteria</taxon>
        <taxon>Pseudomonadati</taxon>
        <taxon>Pseudomonadota</taxon>
        <taxon>Alphaproteobacteria</taxon>
        <taxon>Rhodospirillales</taxon>
        <taxon>Terasakiellaceae</taxon>
        <taxon>Terasakiella</taxon>
    </lineage>
</organism>
<evidence type="ECO:0000313" key="3">
    <source>
        <dbReference type="Proteomes" id="UP000231658"/>
    </source>
</evidence>
<proteinExistence type="predicted"/>
<gene>
    <name evidence="2" type="ORF">MTBPR1_150055</name>
</gene>
<protein>
    <submittedName>
        <fullName evidence="2">Uncharacterized protein</fullName>
    </submittedName>
</protein>
<evidence type="ECO:0000313" key="2">
    <source>
        <dbReference type="EMBL" id="SCA56008.1"/>
    </source>
</evidence>
<dbReference type="STRING" id="1867952.MTBPR1_150055"/>
<sequence>MKLEEYWSQLRWDNGDIPAVKLLKPLNKSRSTDSVKESAASIRQQTDSSHA</sequence>
<reference evidence="2 3" key="1">
    <citation type="submission" date="2016-07" db="EMBL/GenBank/DDBJ databases">
        <authorList>
            <person name="Lefevre C.T."/>
        </authorList>
    </citation>
    <scope>NUCLEOTIDE SEQUENCE [LARGE SCALE GENOMIC DNA]</scope>
    <source>
        <strain evidence="2">PR1</strain>
    </source>
</reference>
<dbReference type="EMBL" id="FLYE01000007">
    <property type="protein sequence ID" value="SCA56008.1"/>
    <property type="molecule type" value="Genomic_DNA"/>
</dbReference>
<dbReference type="AlphaFoldDB" id="A0A1C3RFG9"/>
<feature type="region of interest" description="Disordered" evidence="1">
    <location>
        <begin position="27"/>
        <end position="51"/>
    </location>
</feature>
<name>A0A1C3RFG9_9PROT</name>
<evidence type="ECO:0000256" key="1">
    <source>
        <dbReference type="SAM" id="MobiDB-lite"/>
    </source>
</evidence>
<accession>A0A1C3RFG9</accession>
<keyword evidence="3" id="KW-1185">Reference proteome</keyword>